<dbReference type="PROSITE" id="PS50883">
    <property type="entry name" value="EAL"/>
    <property type="match status" value="1"/>
</dbReference>
<reference evidence="4 5" key="1">
    <citation type="submission" date="2019-04" db="EMBL/GenBank/DDBJ databases">
        <title>Bacillus caeni sp. nov., a bacterium isolated from mangrove sediment.</title>
        <authorList>
            <person name="Huang H."/>
            <person name="Mo K."/>
            <person name="Hu Y."/>
        </authorList>
    </citation>
    <scope>NUCLEOTIDE SEQUENCE [LARGE SCALE GENOMIC DNA]</scope>
    <source>
        <strain evidence="4 5">HB172195</strain>
    </source>
</reference>
<feature type="domain" description="EAL" evidence="2">
    <location>
        <begin position="705"/>
        <end position="959"/>
    </location>
</feature>
<dbReference type="Pfam" id="PF00563">
    <property type="entry name" value="EAL"/>
    <property type="match status" value="1"/>
</dbReference>
<dbReference type="CDD" id="cd01948">
    <property type="entry name" value="EAL"/>
    <property type="match status" value="1"/>
</dbReference>
<dbReference type="InterPro" id="IPR035919">
    <property type="entry name" value="EAL_sf"/>
</dbReference>
<name>A0A5R9F5V0_9BACL</name>
<dbReference type="InterPro" id="IPR000160">
    <property type="entry name" value="GGDEF_dom"/>
</dbReference>
<gene>
    <name evidence="4" type="ORF">FCL54_08610</name>
</gene>
<dbReference type="PROSITE" id="PS50112">
    <property type="entry name" value="PAS"/>
    <property type="match status" value="1"/>
</dbReference>
<dbReference type="PANTHER" id="PTHR44757">
    <property type="entry name" value="DIGUANYLATE CYCLASE DGCP"/>
    <property type="match status" value="1"/>
</dbReference>
<organism evidence="4 5">
    <name type="scientific">Exobacillus caeni</name>
    <dbReference type="NCBI Taxonomy" id="2574798"/>
    <lineage>
        <taxon>Bacteria</taxon>
        <taxon>Bacillati</taxon>
        <taxon>Bacillota</taxon>
        <taxon>Bacilli</taxon>
        <taxon>Bacillales</taxon>
        <taxon>Guptibacillaceae</taxon>
        <taxon>Exobacillus</taxon>
    </lineage>
</organism>
<dbReference type="EMBL" id="SWLG01000005">
    <property type="protein sequence ID" value="TLS37869.1"/>
    <property type="molecule type" value="Genomic_DNA"/>
</dbReference>
<dbReference type="InterPro" id="IPR029787">
    <property type="entry name" value="Nucleotide_cyclase"/>
</dbReference>
<dbReference type="SUPFAM" id="SSF55785">
    <property type="entry name" value="PYP-like sensor domain (PAS domain)"/>
    <property type="match status" value="1"/>
</dbReference>
<dbReference type="AlphaFoldDB" id="A0A5R9F5V0"/>
<dbReference type="CDD" id="cd00130">
    <property type="entry name" value="PAS"/>
    <property type="match status" value="1"/>
</dbReference>
<feature type="domain" description="PAS" evidence="1">
    <location>
        <begin position="411"/>
        <end position="481"/>
    </location>
</feature>
<sequence>MRTYTTLFNTIDELSQFIDTKALAKQASVFVMIHAEKGHSDLPLFISRQIKQMIPAAKIVGISANGLLHSGFFIEGKVLLTFSVFEKTQITTTITGIEKSNDLYLEGKQLAEQLIQTNTKLIVLYTAGVTNDEAFIKGVHSVSRDVIVVGGHAGYGSGFLVTDEKIIKKGIVAAAFNNPKLQVKVFQEIDWKAEGKIFEVTRSNKNRIYSIDGIEPVELYRKYLGEEISRNLPGSASQIPLINISGDTDVPLHIVRRHSDGSITVNKKIEPGDKLQFSFGEAASYVEASKRLYDNVSNVPTESIYVFSSEAVKNFFNKSIAVKLNPLEDISPVNGCFLHGEFYITKNGISNSVNSSLIVSIAEKNVLPTVQQTTRTYTQEMKDLDGLKALSHLIKASTEELELLNTTLQHSEQKYKSLFDQNPNLVYSVDMQGRITSANPALQKVLEYEPEEVMRKNALKFVSREYKKKTRERFYQALNGVSQTYDSVLLSKSGERIAFTITNIPIVVNGKIVGAYGIGKNIHRQREAEETIAHLAYYDALTDLPNRLLFENLVEQSLKKANDRLAIMFIDLDRFKLINDSLGHNTGDLILKEVSGMLKQVIKDEAVLARFGGDEFTVLMPRITDEKEALLLSQKVIDALNQPIIHNEQEYYISASIGISISPYDGKELDRLMRNAYIAMDRAKTFGANRIEFYTDEMNGQTFERLELESYLRRAIEKNELILYYQPQISLDEQEIYACEALIRWNHPKLGLVSPAQFIPLAEETGLIEDIGIWVLNEACNQTRQWQLLGFPELSISVNVSGRQFQSPAFVASVKQALNESGLPPHCLHLEVTESTTLANTEYSKTMLNELRSLGIKVSIDDFGTGYSSLSYLKDFPLDILKIDQSFVRNIQENNADAAIVKAVITMCQGLNLSIVAEGIETKEQGEIIKSFGCQYGQGYFYSKPLSKDTFERLLFRREEPVLT</sequence>
<dbReference type="SUPFAM" id="SSF55073">
    <property type="entry name" value="Nucleotide cyclase"/>
    <property type="match status" value="1"/>
</dbReference>
<evidence type="ECO:0000259" key="3">
    <source>
        <dbReference type="PROSITE" id="PS50887"/>
    </source>
</evidence>
<dbReference type="InterPro" id="IPR043128">
    <property type="entry name" value="Rev_trsase/Diguanyl_cyclase"/>
</dbReference>
<dbReference type="InterPro" id="IPR001633">
    <property type="entry name" value="EAL_dom"/>
</dbReference>
<dbReference type="SMART" id="SM01204">
    <property type="entry name" value="FIST_C"/>
    <property type="match status" value="1"/>
</dbReference>
<dbReference type="SMART" id="SM00052">
    <property type="entry name" value="EAL"/>
    <property type="match status" value="1"/>
</dbReference>
<dbReference type="Gene3D" id="3.20.20.450">
    <property type="entry name" value="EAL domain"/>
    <property type="match status" value="1"/>
</dbReference>
<evidence type="ECO:0000259" key="2">
    <source>
        <dbReference type="PROSITE" id="PS50883"/>
    </source>
</evidence>
<dbReference type="PANTHER" id="PTHR44757:SF2">
    <property type="entry name" value="BIOFILM ARCHITECTURE MAINTENANCE PROTEIN MBAA"/>
    <property type="match status" value="1"/>
</dbReference>
<dbReference type="Pfam" id="PF10442">
    <property type="entry name" value="FIST_C"/>
    <property type="match status" value="1"/>
</dbReference>
<dbReference type="InterPro" id="IPR013702">
    <property type="entry name" value="FIST_domain_N"/>
</dbReference>
<dbReference type="InterPro" id="IPR000014">
    <property type="entry name" value="PAS"/>
</dbReference>
<evidence type="ECO:0000313" key="4">
    <source>
        <dbReference type="EMBL" id="TLS37869.1"/>
    </source>
</evidence>
<accession>A0A5R9F5V0</accession>
<dbReference type="FunFam" id="3.20.20.450:FF:000001">
    <property type="entry name" value="Cyclic di-GMP phosphodiesterase yahA"/>
    <property type="match status" value="1"/>
</dbReference>
<dbReference type="RefSeq" id="WP_138125364.1">
    <property type="nucleotide sequence ID" value="NZ_SWLG01000005.1"/>
</dbReference>
<proteinExistence type="predicted"/>
<dbReference type="Pfam" id="PF08495">
    <property type="entry name" value="FIST"/>
    <property type="match status" value="1"/>
</dbReference>
<dbReference type="CDD" id="cd01949">
    <property type="entry name" value="GGDEF"/>
    <property type="match status" value="1"/>
</dbReference>
<dbReference type="InterPro" id="IPR052155">
    <property type="entry name" value="Biofilm_reg_signaling"/>
</dbReference>
<dbReference type="InterPro" id="IPR019494">
    <property type="entry name" value="FIST_C"/>
</dbReference>
<dbReference type="SMART" id="SM00091">
    <property type="entry name" value="PAS"/>
    <property type="match status" value="1"/>
</dbReference>
<feature type="domain" description="GGDEF" evidence="3">
    <location>
        <begin position="563"/>
        <end position="696"/>
    </location>
</feature>
<dbReference type="GO" id="GO:0006355">
    <property type="term" value="P:regulation of DNA-templated transcription"/>
    <property type="evidence" value="ECO:0007669"/>
    <property type="project" value="InterPro"/>
</dbReference>
<evidence type="ECO:0000313" key="5">
    <source>
        <dbReference type="Proteomes" id="UP000308230"/>
    </source>
</evidence>
<dbReference type="OrthoDB" id="9759607at2"/>
<comment type="caution">
    <text evidence="4">The sequence shown here is derived from an EMBL/GenBank/DDBJ whole genome shotgun (WGS) entry which is preliminary data.</text>
</comment>
<dbReference type="SUPFAM" id="SSF141868">
    <property type="entry name" value="EAL domain-like"/>
    <property type="match status" value="1"/>
</dbReference>
<dbReference type="Pfam" id="PF00990">
    <property type="entry name" value="GGDEF"/>
    <property type="match status" value="1"/>
</dbReference>
<dbReference type="PROSITE" id="PS50887">
    <property type="entry name" value="GGDEF"/>
    <property type="match status" value="1"/>
</dbReference>
<dbReference type="Pfam" id="PF00989">
    <property type="entry name" value="PAS"/>
    <property type="match status" value="1"/>
</dbReference>
<dbReference type="InterPro" id="IPR035965">
    <property type="entry name" value="PAS-like_dom_sf"/>
</dbReference>
<keyword evidence="5" id="KW-1185">Reference proteome</keyword>
<evidence type="ECO:0000259" key="1">
    <source>
        <dbReference type="PROSITE" id="PS50112"/>
    </source>
</evidence>
<dbReference type="NCBIfam" id="TIGR00229">
    <property type="entry name" value="sensory_box"/>
    <property type="match status" value="1"/>
</dbReference>
<dbReference type="InterPro" id="IPR013767">
    <property type="entry name" value="PAS_fold"/>
</dbReference>
<protein>
    <submittedName>
        <fullName evidence="4">EAL domain-containing protein</fullName>
    </submittedName>
</protein>
<dbReference type="SMART" id="SM00267">
    <property type="entry name" value="GGDEF"/>
    <property type="match status" value="1"/>
</dbReference>
<dbReference type="NCBIfam" id="TIGR00254">
    <property type="entry name" value="GGDEF"/>
    <property type="match status" value="1"/>
</dbReference>
<dbReference type="Proteomes" id="UP000308230">
    <property type="component" value="Unassembled WGS sequence"/>
</dbReference>
<dbReference type="Gene3D" id="3.30.450.20">
    <property type="entry name" value="PAS domain"/>
    <property type="match status" value="1"/>
</dbReference>
<dbReference type="Gene3D" id="3.30.70.270">
    <property type="match status" value="1"/>
</dbReference>
<dbReference type="SMART" id="SM00897">
    <property type="entry name" value="FIST"/>
    <property type="match status" value="1"/>
</dbReference>